<evidence type="ECO:0000313" key="1">
    <source>
        <dbReference type="EMBL" id="CAI4006275.1"/>
    </source>
</evidence>
<reference evidence="2" key="2">
    <citation type="submission" date="2024-04" db="EMBL/GenBank/DDBJ databases">
        <authorList>
            <person name="Chen Y."/>
            <person name="Shah S."/>
            <person name="Dougan E. K."/>
            <person name="Thang M."/>
            <person name="Chan C."/>
        </authorList>
    </citation>
    <scope>NUCLEOTIDE SEQUENCE [LARGE SCALE GENOMIC DNA]</scope>
</reference>
<dbReference type="EMBL" id="CAMXCT020003791">
    <property type="protein sequence ID" value="CAL1159650.1"/>
    <property type="molecule type" value="Genomic_DNA"/>
</dbReference>
<evidence type="ECO:0000313" key="2">
    <source>
        <dbReference type="EMBL" id="CAL1159650.1"/>
    </source>
</evidence>
<protein>
    <submittedName>
        <fullName evidence="1">Uncharacterized protein</fullName>
    </submittedName>
</protein>
<gene>
    <name evidence="1" type="ORF">C1SCF055_LOCUS31927</name>
</gene>
<accession>A0A9P1D9I8</accession>
<proteinExistence type="predicted"/>
<comment type="caution">
    <text evidence="1">The sequence shown here is derived from an EMBL/GenBank/DDBJ whole genome shotgun (WGS) entry which is preliminary data.</text>
</comment>
<organism evidence="1">
    <name type="scientific">Cladocopium goreaui</name>
    <dbReference type="NCBI Taxonomy" id="2562237"/>
    <lineage>
        <taxon>Eukaryota</taxon>
        <taxon>Sar</taxon>
        <taxon>Alveolata</taxon>
        <taxon>Dinophyceae</taxon>
        <taxon>Suessiales</taxon>
        <taxon>Symbiodiniaceae</taxon>
        <taxon>Cladocopium</taxon>
    </lineage>
</organism>
<dbReference type="EMBL" id="CAMXCT030003791">
    <property type="protein sequence ID" value="CAL4793587.1"/>
    <property type="molecule type" value="Genomic_DNA"/>
</dbReference>
<dbReference type="Proteomes" id="UP001152797">
    <property type="component" value="Unassembled WGS sequence"/>
</dbReference>
<sequence>MFKHEVSQPQLLLYQAEKVLESNACETIEAVGRLLFRHYQHLPASARQMAEGLEKRLRDCGGAALEAAAVLLLARDGSKAQEAVQLMAASKAQSTALRLTLARHSNGDKNAVAGLVASAKQELSSSKDGHRIDARLLSMFGFLAAVSGQESELAMSALAAAQSGQGRGALEATLYSASMKGLIPFPLCQKIFLLERDLLFQPSSCLHRLELAVLLQQGAKALQEPSFAASMAFLAQLPLDCPGLASELFGMGVAWLESPNAKAGIKGLAGDLHAVSAIRKGIRAANYALSTRGNSSNRTHHEEVARAAKIIAALPKLPRRCGKKSSPPPLLRAPQEDPWGCPEAVVQTTFLTDI</sequence>
<reference evidence="1" key="1">
    <citation type="submission" date="2022-10" db="EMBL/GenBank/DDBJ databases">
        <authorList>
            <person name="Chen Y."/>
            <person name="Dougan E. K."/>
            <person name="Chan C."/>
            <person name="Rhodes N."/>
            <person name="Thang M."/>
        </authorList>
    </citation>
    <scope>NUCLEOTIDE SEQUENCE</scope>
</reference>
<evidence type="ECO:0000313" key="3">
    <source>
        <dbReference type="Proteomes" id="UP001152797"/>
    </source>
</evidence>
<dbReference type="EMBL" id="CAMXCT010003791">
    <property type="protein sequence ID" value="CAI4006275.1"/>
    <property type="molecule type" value="Genomic_DNA"/>
</dbReference>
<dbReference type="AlphaFoldDB" id="A0A9P1D9I8"/>
<name>A0A9P1D9I8_9DINO</name>
<keyword evidence="3" id="KW-1185">Reference proteome</keyword>